<proteinExistence type="predicted"/>
<accession>A0A218VS52</accession>
<dbReference type="EMBL" id="MTKT01006318">
    <property type="protein sequence ID" value="OWM63028.1"/>
    <property type="molecule type" value="Genomic_DNA"/>
</dbReference>
<sequence>MKQSKEGVQKRMCLLDACCSGVRLVTAAVGGLGSFFDWRCDCVNDSRSTVRMVGSAFCPKLNCNTPPNQVIIRIWNSLHLTDLVYVINIVGDLPVLAHCPVS</sequence>
<evidence type="ECO:0000313" key="1">
    <source>
        <dbReference type="EMBL" id="OWM63028.1"/>
    </source>
</evidence>
<name>A0A218VS52_PUNGR</name>
<organism evidence="1 2">
    <name type="scientific">Punica granatum</name>
    <name type="common">Pomegranate</name>
    <dbReference type="NCBI Taxonomy" id="22663"/>
    <lineage>
        <taxon>Eukaryota</taxon>
        <taxon>Viridiplantae</taxon>
        <taxon>Streptophyta</taxon>
        <taxon>Embryophyta</taxon>
        <taxon>Tracheophyta</taxon>
        <taxon>Spermatophyta</taxon>
        <taxon>Magnoliopsida</taxon>
        <taxon>eudicotyledons</taxon>
        <taxon>Gunneridae</taxon>
        <taxon>Pentapetalae</taxon>
        <taxon>rosids</taxon>
        <taxon>malvids</taxon>
        <taxon>Myrtales</taxon>
        <taxon>Lythraceae</taxon>
        <taxon>Punica</taxon>
    </lineage>
</organism>
<evidence type="ECO:0000313" key="2">
    <source>
        <dbReference type="Proteomes" id="UP000197138"/>
    </source>
</evidence>
<comment type="caution">
    <text evidence="1">The sequence shown here is derived from an EMBL/GenBank/DDBJ whole genome shotgun (WGS) entry which is preliminary data.</text>
</comment>
<reference evidence="2" key="1">
    <citation type="journal article" date="2017" name="Plant J.">
        <title>The pomegranate (Punica granatum L.) genome and the genomics of punicalagin biosynthesis.</title>
        <authorList>
            <person name="Qin G."/>
            <person name="Xu C."/>
            <person name="Ming R."/>
            <person name="Tang H."/>
            <person name="Guyot R."/>
            <person name="Kramer E.M."/>
            <person name="Hu Y."/>
            <person name="Yi X."/>
            <person name="Qi Y."/>
            <person name="Xu X."/>
            <person name="Gao Z."/>
            <person name="Pan H."/>
            <person name="Jian J."/>
            <person name="Tian Y."/>
            <person name="Yue Z."/>
            <person name="Xu Y."/>
        </authorList>
    </citation>
    <scope>NUCLEOTIDE SEQUENCE [LARGE SCALE GENOMIC DNA]</scope>
    <source>
        <strain evidence="2">cv. Dabenzi</strain>
    </source>
</reference>
<protein>
    <submittedName>
        <fullName evidence="1">Uncharacterized protein</fullName>
    </submittedName>
</protein>
<gene>
    <name evidence="1" type="ORF">CDL15_Pgr026202</name>
</gene>
<dbReference type="AlphaFoldDB" id="A0A218VS52"/>
<dbReference type="Proteomes" id="UP000197138">
    <property type="component" value="Unassembled WGS sequence"/>
</dbReference>